<proteinExistence type="predicted"/>
<dbReference type="InterPro" id="IPR051510">
    <property type="entry name" value="SKI8"/>
</dbReference>
<evidence type="ECO:0000313" key="4">
    <source>
        <dbReference type="Proteomes" id="UP000504634"/>
    </source>
</evidence>
<dbReference type="PANTHER" id="PTHR44090">
    <property type="entry name" value="WD REPEAT-CONTAINING PROTEIN 61"/>
    <property type="match status" value="1"/>
</dbReference>
<dbReference type="Proteomes" id="UP000504634">
    <property type="component" value="Unplaced"/>
</dbReference>
<dbReference type="PANTHER" id="PTHR44090:SF1">
    <property type="entry name" value="SUPERKILLER COMPLEX PROTEIN 8"/>
    <property type="match status" value="1"/>
</dbReference>
<evidence type="ECO:0000313" key="5">
    <source>
        <dbReference type="RefSeq" id="XP_030381637.1"/>
    </source>
</evidence>
<dbReference type="SMART" id="SM00320">
    <property type="entry name" value="WD40"/>
    <property type="match status" value="4"/>
</dbReference>
<sequence>MGVHDVALAPDNTTFTAVALDGSMYLLDVLDGVKMPSVSHTLAPNFWSTAFGGRSDWLYGGTGDGKVHKYGSEQGALLETYDTRKPSNVMGLDVTKDECFVATGDDNGILTIFDADTKKISLQLDFRKTIRRLCFDPLGRHLLIACEDHTIKIVNMPHGVVEATTPKHAAAVVSVDASPDGKYFVSGSSDGTVKLWDVRFNRCQQTYGSEGALKLWDVAFNPRNDMVACVGKEKKSILHYCNIVES</sequence>
<dbReference type="OrthoDB" id="273067at2759"/>
<reference evidence="5" key="1">
    <citation type="submission" date="2025-08" db="UniProtKB">
        <authorList>
            <consortium name="RefSeq"/>
        </authorList>
    </citation>
    <scope>IDENTIFICATION</scope>
    <source>
        <strain evidence="5">11010-0011.00</strain>
        <tissue evidence="5">Whole body</tissue>
    </source>
</reference>
<dbReference type="SUPFAM" id="SSF50998">
    <property type="entry name" value="Quinoprotein alcohol dehydrogenase-like"/>
    <property type="match status" value="1"/>
</dbReference>
<keyword evidence="4" id="KW-1185">Reference proteome</keyword>
<gene>
    <name evidence="5" type="primary">LOC115629328</name>
</gene>
<evidence type="ECO:0000256" key="3">
    <source>
        <dbReference type="PROSITE-ProRule" id="PRU00221"/>
    </source>
</evidence>
<dbReference type="InterPro" id="IPR011047">
    <property type="entry name" value="Quinoprotein_ADH-like_sf"/>
</dbReference>
<evidence type="ECO:0000256" key="1">
    <source>
        <dbReference type="ARBA" id="ARBA00022574"/>
    </source>
</evidence>
<dbReference type="PROSITE" id="PS50294">
    <property type="entry name" value="WD_REPEATS_REGION"/>
    <property type="match status" value="1"/>
</dbReference>
<accession>A0A6J2U3C8</accession>
<dbReference type="GO" id="GO:0016593">
    <property type="term" value="C:Cdc73/Paf1 complex"/>
    <property type="evidence" value="ECO:0007669"/>
    <property type="project" value="TreeGrafter"/>
</dbReference>
<keyword evidence="2" id="KW-0677">Repeat</keyword>
<protein>
    <submittedName>
        <fullName evidence="5">Vegetative incompatibility protein HET-E-1-like</fullName>
    </submittedName>
</protein>
<keyword evidence="1 3" id="KW-0853">WD repeat</keyword>
<dbReference type="Pfam" id="PF00400">
    <property type="entry name" value="WD40"/>
    <property type="match status" value="2"/>
</dbReference>
<organism evidence="4 5">
    <name type="scientific">Drosophila lebanonensis</name>
    <name type="common">Fruit fly</name>
    <name type="synonym">Scaptodrosophila lebanonensis</name>
    <dbReference type="NCBI Taxonomy" id="7225"/>
    <lineage>
        <taxon>Eukaryota</taxon>
        <taxon>Metazoa</taxon>
        <taxon>Ecdysozoa</taxon>
        <taxon>Arthropoda</taxon>
        <taxon>Hexapoda</taxon>
        <taxon>Insecta</taxon>
        <taxon>Pterygota</taxon>
        <taxon>Neoptera</taxon>
        <taxon>Endopterygota</taxon>
        <taxon>Diptera</taxon>
        <taxon>Brachycera</taxon>
        <taxon>Muscomorpha</taxon>
        <taxon>Ephydroidea</taxon>
        <taxon>Drosophilidae</taxon>
        <taxon>Scaptodrosophila</taxon>
    </lineage>
</organism>
<dbReference type="InterPro" id="IPR001680">
    <property type="entry name" value="WD40_rpt"/>
</dbReference>
<dbReference type="GeneID" id="115629328"/>
<dbReference type="PROSITE" id="PS50082">
    <property type="entry name" value="WD_REPEATS_2"/>
    <property type="match status" value="1"/>
</dbReference>
<dbReference type="AlphaFoldDB" id="A0A6J2U3C8"/>
<evidence type="ECO:0000256" key="2">
    <source>
        <dbReference type="ARBA" id="ARBA00022737"/>
    </source>
</evidence>
<feature type="repeat" description="WD" evidence="3">
    <location>
        <begin position="165"/>
        <end position="206"/>
    </location>
</feature>
<dbReference type="RefSeq" id="XP_030381637.1">
    <property type="nucleotide sequence ID" value="XM_030525777.1"/>
</dbReference>
<dbReference type="InterPro" id="IPR015943">
    <property type="entry name" value="WD40/YVTN_repeat-like_dom_sf"/>
</dbReference>
<name>A0A6J2U3C8_DROLE</name>
<dbReference type="Gene3D" id="2.130.10.10">
    <property type="entry name" value="YVTN repeat-like/Quinoprotein amine dehydrogenase"/>
    <property type="match status" value="1"/>
</dbReference>